<dbReference type="PROSITE" id="PS50893">
    <property type="entry name" value="ABC_TRANSPORTER_2"/>
    <property type="match status" value="1"/>
</dbReference>
<gene>
    <name evidence="5" type="ORF">HMPREF9473_00563</name>
</gene>
<evidence type="ECO:0000259" key="4">
    <source>
        <dbReference type="PROSITE" id="PS50893"/>
    </source>
</evidence>
<feature type="domain" description="ABC transporter" evidence="4">
    <location>
        <begin position="22"/>
        <end position="249"/>
    </location>
</feature>
<dbReference type="Gene3D" id="3.40.50.300">
    <property type="entry name" value="P-loop containing nucleotide triphosphate hydrolases"/>
    <property type="match status" value="1"/>
</dbReference>
<sequence length="262" mass="30351">MINKKERMEAAMATTDERETKVQVKNLSKSFGDLLVLDNMNFEVKKGEFLCVVGPTGCGKTTFLKLLSCLIEPTKGSLLIDGEPADPRHHDLAFVFQEPSPFPWLTVRDNIAFGLEIKKLPKQEINRRVDNIINLMGLQKFQDSYPHQLSVSSEQRMVIGRSFAMEPDLLLMDEPYGQMDIKMRFYLEDEVIRLWKEMGTTVVFITHNIEEAVYLAERVLILTNKPATIKEEVHIDLPHPRNIADPEFIRLRKHITEQIKWW</sequence>
<evidence type="ECO:0000313" key="6">
    <source>
        <dbReference type="Proteomes" id="UP000005384"/>
    </source>
</evidence>
<comment type="caution">
    <text evidence="5">The sequence shown here is derived from an EMBL/GenBank/DDBJ whole genome shotgun (WGS) entry which is preliminary data.</text>
</comment>
<keyword evidence="6" id="KW-1185">Reference proteome</keyword>
<dbReference type="Pfam" id="PF00005">
    <property type="entry name" value="ABC_tran"/>
    <property type="match status" value="1"/>
</dbReference>
<keyword evidence="3" id="KW-0067">ATP-binding</keyword>
<dbReference type="PANTHER" id="PTHR42788">
    <property type="entry name" value="TAURINE IMPORT ATP-BINDING PROTEIN-RELATED"/>
    <property type="match status" value="1"/>
</dbReference>
<name>G5IAI3_9FIRM</name>
<evidence type="ECO:0000256" key="1">
    <source>
        <dbReference type="ARBA" id="ARBA00022448"/>
    </source>
</evidence>
<dbReference type="HOGENOM" id="CLU_000604_1_22_9"/>
<dbReference type="EMBL" id="ADLN01000002">
    <property type="protein sequence ID" value="EHI61540.1"/>
    <property type="molecule type" value="Genomic_DNA"/>
</dbReference>
<dbReference type="InterPro" id="IPR003593">
    <property type="entry name" value="AAA+_ATPase"/>
</dbReference>
<evidence type="ECO:0000313" key="5">
    <source>
        <dbReference type="EMBL" id="EHI61540.1"/>
    </source>
</evidence>
<keyword evidence="1" id="KW-0813">Transport</keyword>
<evidence type="ECO:0000256" key="3">
    <source>
        <dbReference type="ARBA" id="ARBA00022840"/>
    </source>
</evidence>
<dbReference type="SUPFAM" id="SSF52540">
    <property type="entry name" value="P-loop containing nucleoside triphosphate hydrolases"/>
    <property type="match status" value="1"/>
</dbReference>
<dbReference type="InterPro" id="IPR027417">
    <property type="entry name" value="P-loop_NTPase"/>
</dbReference>
<dbReference type="AlphaFoldDB" id="G5IAI3"/>
<protein>
    <recommendedName>
        <fullName evidence="4">ABC transporter domain-containing protein</fullName>
    </recommendedName>
</protein>
<dbReference type="PATRIC" id="fig|742737.3.peg.561"/>
<dbReference type="InterPro" id="IPR050166">
    <property type="entry name" value="ABC_transporter_ATP-bind"/>
</dbReference>
<dbReference type="RefSeq" id="WP_006778547.1">
    <property type="nucleotide sequence ID" value="NZ_CP040506.1"/>
</dbReference>
<dbReference type="Proteomes" id="UP000005384">
    <property type="component" value="Unassembled WGS sequence"/>
</dbReference>
<dbReference type="InterPro" id="IPR003439">
    <property type="entry name" value="ABC_transporter-like_ATP-bd"/>
</dbReference>
<evidence type="ECO:0000256" key="2">
    <source>
        <dbReference type="ARBA" id="ARBA00022741"/>
    </source>
</evidence>
<dbReference type="GO" id="GO:0005524">
    <property type="term" value="F:ATP binding"/>
    <property type="evidence" value="ECO:0007669"/>
    <property type="project" value="UniProtKB-KW"/>
</dbReference>
<proteinExistence type="predicted"/>
<keyword evidence="2" id="KW-0547">Nucleotide-binding</keyword>
<dbReference type="GO" id="GO:0016887">
    <property type="term" value="F:ATP hydrolysis activity"/>
    <property type="evidence" value="ECO:0007669"/>
    <property type="project" value="InterPro"/>
</dbReference>
<reference evidence="5 6" key="1">
    <citation type="submission" date="2011-08" db="EMBL/GenBank/DDBJ databases">
        <title>The Genome Sequence of Clostridium hathewayi WAL-18680.</title>
        <authorList>
            <consortium name="The Broad Institute Genome Sequencing Platform"/>
            <person name="Earl A."/>
            <person name="Ward D."/>
            <person name="Feldgarden M."/>
            <person name="Gevers D."/>
            <person name="Finegold S.M."/>
            <person name="Summanen P.H."/>
            <person name="Molitoris D.R."/>
            <person name="Song M."/>
            <person name="Daigneault M."/>
            <person name="Allen-Vercoe E."/>
            <person name="Young S.K."/>
            <person name="Zeng Q."/>
            <person name="Gargeya S."/>
            <person name="Fitzgerald M."/>
            <person name="Haas B."/>
            <person name="Abouelleil A."/>
            <person name="Alvarado L."/>
            <person name="Arachchi H.M."/>
            <person name="Berlin A."/>
            <person name="Brown A."/>
            <person name="Chapman S.B."/>
            <person name="Chen Z."/>
            <person name="Dunbar C."/>
            <person name="Freedman E."/>
            <person name="Gearin G."/>
            <person name="Gellesch M."/>
            <person name="Goldberg J."/>
            <person name="Griggs A."/>
            <person name="Gujja S."/>
            <person name="Heiman D."/>
            <person name="Howarth C."/>
            <person name="Larson L."/>
            <person name="Lui A."/>
            <person name="MacDonald P.J.P."/>
            <person name="Montmayeur A."/>
            <person name="Murphy C."/>
            <person name="Neiman D."/>
            <person name="Pearson M."/>
            <person name="Priest M."/>
            <person name="Roberts A."/>
            <person name="Saif S."/>
            <person name="Shea T."/>
            <person name="Shenoy N."/>
            <person name="Sisk P."/>
            <person name="Stolte C."/>
            <person name="Sykes S."/>
            <person name="Wortman J."/>
            <person name="Nusbaum C."/>
            <person name="Birren B."/>
        </authorList>
    </citation>
    <scope>NUCLEOTIDE SEQUENCE [LARGE SCALE GENOMIC DNA]</scope>
    <source>
        <strain evidence="5 6">WAL-18680</strain>
    </source>
</reference>
<dbReference type="SMART" id="SM00382">
    <property type="entry name" value="AAA"/>
    <property type="match status" value="1"/>
</dbReference>
<dbReference type="PANTHER" id="PTHR42788:SF13">
    <property type="entry name" value="ALIPHATIC SULFONATES IMPORT ATP-BINDING PROTEIN SSUB"/>
    <property type="match status" value="1"/>
</dbReference>
<organism evidence="5 6">
    <name type="scientific">Hungatella hathewayi WAL-18680</name>
    <dbReference type="NCBI Taxonomy" id="742737"/>
    <lineage>
        <taxon>Bacteria</taxon>
        <taxon>Bacillati</taxon>
        <taxon>Bacillota</taxon>
        <taxon>Clostridia</taxon>
        <taxon>Lachnospirales</taxon>
        <taxon>Lachnospiraceae</taxon>
        <taxon>Hungatella</taxon>
    </lineage>
</organism>
<dbReference type="CDD" id="cd03293">
    <property type="entry name" value="ABC_NrtD_SsuB_transporters"/>
    <property type="match status" value="1"/>
</dbReference>
<accession>G5IAI3</accession>